<dbReference type="PROSITE" id="PS51749">
    <property type="entry name" value="HNH_CAS9"/>
    <property type="match status" value="1"/>
</dbReference>
<evidence type="ECO:0000256" key="7">
    <source>
        <dbReference type="ARBA" id="ARBA00022884"/>
    </source>
</evidence>
<dbReference type="Pfam" id="PF13395">
    <property type="entry name" value="HNH_4"/>
    <property type="match status" value="1"/>
</dbReference>
<dbReference type="HAMAP" id="MF_01480">
    <property type="entry name" value="Cas9"/>
    <property type="match status" value="1"/>
</dbReference>
<evidence type="ECO:0000313" key="15">
    <source>
        <dbReference type="Proteomes" id="UP001244443"/>
    </source>
</evidence>
<proteinExistence type="inferred from homology"/>
<accession>A0AA51N7Q1</accession>
<keyword evidence="15" id="KW-1185">Reference proteome</keyword>
<comment type="similarity">
    <text evidence="12">Belongs to the CRISPR-associated Cas9 family.</text>
</comment>
<evidence type="ECO:0000259" key="13">
    <source>
        <dbReference type="PROSITE" id="PS51749"/>
    </source>
</evidence>
<dbReference type="InterPro" id="IPR041383">
    <property type="entry name" value="RuvC_III"/>
</dbReference>
<protein>
    <recommendedName>
        <fullName evidence="12">CRISPR-associated endonuclease Cas9</fullName>
        <ecNumber evidence="12">3.1.-.-</ecNumber>
    </recommendedName>
</protein>
<keyword evidence="6" id="KW-0460">Magnesium</keyword>
<keyword evidence="4 12" id="KW-0255">Endonuclease</keyword>
<evidence type="ECO:0000256" key="11">
    <source>
        <dbReference type="ARBA" id="ARBA00046380"/>
    </source>
</evidence>
<keyword evidence="3" id="KW-0479">Metal-binding</keyword>
<evidence type="ECO:0000256" key="9">
    <source>
        <dbReference type="ARBA" id="ARBA00023125"/>
    </source>
</evidence>
<evidence type="ECO:0000256" key="2">
    <source>
        <dbReference type="ARBA" id="ARBA00022722"/>
    </source>
</evidence>
<keyword evidence="7 12" id="KW-0694">RNA-binding</keyword>
<dbReference type="GO" id="GO:0016787">
    <property type="term" value="F:hydrolase activity"/>
    <property type="evidence" value="ECO:0007669"/>
    <property type="project" value="UniProtKB-KW"/>
</dbReference>
<dbReference type="GO" id="GO:0003677">
    <property type="term" value="F:DNA binding"/>
    <property type="evidence" value="ECO:0007669"/>
    <property type="project" value="UniProtKB-UniRule"/>
</dbReference>
<sequence length="1391" mass="163531">MENVLGVDLGTNSIGLTLREGNTFPWYGVNTFKKGVGEGKSGEFSFAAERTKHRSSRRLYNARRYRKWETLKALIENGYCPLHIANLNKWKKYKKGIGRVFPIDDKAFQQWIKLDFNGDGVPDFASPYQLRKLLITEKLDLSIQENRYKIGRALYHIAQRRGFKSSRKQGANEKTAVYKGSNETKTIGHNDYENLIIEYGSLGAALAHIEDKGIRIRNRYTLRSDYKNEVEKILDFQDVKDNNFKDKLLLETSNGSIFYQRPLRSQKGLIGKCTLESNKSRCPISHPKFEEYRAWSFINNIKYRSEKDASFEPIPLELKEKLYNEKFFFKSKREFDFSEIRKFIKGNGGNNWELNYSRKMDKVSVSSCFVSARLKSLFGESWKIFKINTTKKRTNRKTGKEHNVVVDVNDIWHVLFSYEDEEIFEEYLIKTLGLEEDQVNELKTLFSNFPIGYANLSLKAINNILPFLREGMVYSDAVILAKIPEIIGKELFEANKEVIFKAIKDEIKENRNQKEIIRIANNLIFKYYALDYQDRFACKDTSYKLVESDLKDVEKAAKEHFGEKSWEKLNEGFRQQILFKVTEKYQEFFASSKREHFKSPHLINQIKQFLDDNFEVRENMLDKIYHPSQIDIYPKKEGQQFLLSPKTAAFKNPMAYKTLYKLRDVINYLIETNRIDEETRIVVEIARDGKNSLDYSNKRWAIETYQRNREVENREFANAISELIKDPDFSGQANPESVKDKEKIRLWTEQIENSKEVSKLVNASKNDVQKYRLWKEQNGICIYTGKVIKLTDLFDVNKIDFEHTIPRSKSFDNSLANKTVCFAHYNRSIKKNQIPTELPNYETESHGFSPITARLKEWEKKVDDLYFQIDFWKAKSKKAMVKDEKDYAIRQRHLRQMDYEYWKNKLDRFTRKEIPRGFVNSQLIDTQIISKYAFHYLKTVFNKVDIINGSSTAQFRKIYEVESKEVSKNRGKHHHHAIDAAVLTLIPSARKREEILKRAYEFEEEYRGKQYHEKPFSTFKYSMIEEIKQNILINNIAEKDQTLTPARKKVRKRGKVVWLKDKNGELLLDINGNKKPKIAQGDSIRGELHQQTYYGKIKIAAKNENGSLKRDVDGDILYNQVEGKDEIRMVLRIDVNDSKFNLDNVVDENLKNHLKNQISNKVKINELTDFQGNKVRHVRCWVKSGRGLMNPNNVTVVKEQVYKSNKDYKSFIYSDSGENYLFGLYENDKGREIKSINKFEAAEYIERIGKPDHKGDLFKQKEPLFIKKEEAQLIHIFEVGQKVIFYKNIEELKDIENDNFEISKRLYFIKRLHQASVGNMLFQHHLESRSDDELTKAFPKEEFKSAGKDGFSKYQDDFIAPRILFKPTKPMFIIEGKDFEMKLDGSIQYKY</sequence>
<keyword evidence="8 12" id="KW-0051">Antiviral defense</keyword>
<dbReference type="Proteomes" id="UP001244443">
    <property type="component" value="Chromosome"/>
</dbReference>
<name>A0AA51N7Q1_9BACT</name>
<keyword evidence="10" id="KW-0464">Manganese</keyword>
<gene>
    <name evidence="12" type="primary">cas9</name>
    <name evidence="14" type="ORF">QYS48_31465</name>
</gene>
<keyword evidence="9 12" id="KW-0238">DNA-binding</keyword>
<comment type="cofactor">
    <cofactor evidence="1">
        <name>Mg(2+)</name>
        <dbReference type="ChEBI" id="CHEBI:18420"/>
    </cofactor>
</comment>
<dbReference type="GO" id="GO:0046872">
    <property type="term" value="F:metal ion binding"/>
    <property type="evidence" value="ECO:0007669"/>
    <property type="project" value="UniProtKB-UniRule"/>
</dbReference>
<dbReference type="Gene3D" id="3.30.420.10">
    <property type="entry name" value="Ribonuclease H-like superfamily/Ribonuclease H"/>
    <property type="match status" value="1"/>
</dbReference>
<evidence type="ECO:0000256" key="6">
    <source>
        <dbReference type="ARBA" id="ARBA00022842"/>
    </source>
</evidence>
<dbReference type="InterPro" id="IPR036397">
    <property type="entry name" value="RNaseH_sf"/>
</dbReference>
<dbReference type="RefSeq" id="WP_308355773.1">
    <property type="nucleotide sequence ID" value="NZ_CP129970.2"/>
</dbReference>
<dbReference type="InterPro" id="IPR003615">
    <property type="entry name" value="HNH_nuc"/>
</dbReference>
<dbReference type="InterPro" id="IPR028629">
    <property type="entry name" value="Cas9"/>
</dbReference>
<feature type="active site" description="Proton acceptor for HNH nuclease domain" evidence="12">
    <location>
        <position position="803"/>
    </location>
</feature>
<dbReference type="GO" id="GO:0043571">
    <property type="term" value="P:maintenance of CRISPR repeat elements"/>
    <property type="evidence" value="ECO:0007669"/>
    <property type="project" value="UniProtKB-UniRule"/>
</dbReference>
<feature type="active site" description="For RuvC-like nuclease domain" evidence="12">
    <location>
        <position position="8"/>
    </location>
</feature>
<evidence type="ECO:0000256" key="10">
    <source>
        <dbReference type="ARBA" id="ARBA00023211"/>
    </source>
</evidence>
<keyword evidence="2 12" id="KW-0540">Nuclease</keyword>
<comment type="caution">
    <text evidence="12">Lacks conserved residue(s) required for the propagation of feature annotation.</text>
</comment>
<dbReference type="EMBL" id="CP129970">
    <property type="protein sequence ID" value="WMN06061.1"/>
    <property type="molecule type" value="Genomic_DNA"/>
</dbReference>
<dbReference type="NCBIfam" id="TIGR01865">
    <property type="entry name" value="cas_Csn1"/>
    <property type="match status" value="2"/>
</dbReference>
<evidence type="ECO:0000256" key="8">
    <source>
        <dbReference type="ARBA" id="ARBA00023118"/>
    </source>
</evidence>
<dbReference type="GO" id="GO:0004519">
    <property type="term" value="F:endonuclease activity"/>
    <property type="evidence" value="ECO:0007669"/>
    <property type="project" value="UniProtKB-UniRule"/>
</dbReference>
<comment type="domain">
    <text evidence="12">Has 2 endonuclease domains. The discontinuous RuvC-like domain cleaves the target DNA noncomplementary to crRNA while the HNH nuclease domain cleaves the target DNA complementary to crRNA.</text>
</comment>
<evidence type="ECO:0000256" key="3">
    <source>
        <dbReference type="ARBA" id="ARBA00022723"/>
    </source>
</evidence>
<dbReference type="EC" id="3.1.-.-" evidence="12"/>
<evidence type="ECO:0000256" key="12">
    <source>
        <dbReference type="HAMAP-Rule" id="MF_01480"/>
    </source>
</evidence>
<comment type="function">
    <text evidence="12">CRISPR (clustered regularly interspaced short palindromic repeat) is an adaptive immune system that provides protection against mobile genetic elements (viruses, transposable elements and conjugative plasmids). CRISPR clusters contain spacers, sequences complementary to antecedent mobile elements, and target invading nucleic acids. CRISPR clusters are transcribed and processed into CRISPR RNA (crRNA). In type II CRISPR systems correct processing of pre-crRNA requires a trans-encoded small RNA (tracrRNA), endogenous ribonuclease 3 (rnc) and this protein. The tracrRNA serves as a guide for ribonuclease 3-aided processing of pre-crRNA. Subsequently Cas9/crRNA/tracrRNA endonucleolytically cleaves linear or circular dsDNA target complementary to the spacer; Cas9 is inactive in the absence of the 2 guide RNAs (gRNA). Cas9 recognizes the protospacer adjacent motif (PAM) in the CRISPR repeat sequences to help distinguish self versus nonself, as targets within the bacterial CRISPR locus do not have PAMs. PAM recognition is also required for catalytic activity.</text>
</comment>
<organism evidence="14 15">
    <name type="scientific">Marivirga arenosa</name>
    <dbReference type="NCBI Taxonomy" id="3059076"/>
    <lineage>
        <taxon>Bacteria</taxon>
        <taxon>Pseudomonadati</taxon>
        <taxon>Bacteroidota</taxon>
        <taxon>Cytophagia</taxon>
        <taxon>Cytophagales</taxon>
        <taxon>Marivirgaceae</taxon>
        <taxon>Marivirga</taxon>
    </lineage>
</organism>
<dbReference type="Pfam" id="PF18541">
    <property type="entry name" value="RuvC_III"/>
    <property type="match status" value="1"/>
</dbReference>
<dbReference type="GO" id="GO:0051607">
    <property type="term" value="P:defense response to virus"/>
    <property type="evidence" value="ECO:0007669"/>
    <property type="project" value="UniProtKB-UniRule"/>
</dbReference>
<comment type="subunit">
    <text evidence="11 12">Monomer. Binds crRNA and tracrRNA.</text>
</comment>
<reference evidence="14" key="1">
    <citation type="submission" date="2023-08" db="EMBL/GenBank/DDBJ databases">
        <title>Comparative genomics and taxonomic characterization of three novel marine species of genus Marivirga.</title>
        <authorList>
            <person name="Muhammad N."/>
            <person name="Kim S.-G."/>
        </authorList>
    </citation>
    <scope>NUCLEOTIDE SEQUENCE [LARGE SCALE GENOMIC DNA]</scope>
    <source>
        <strain evidence="14">ABR2-2</strain>
    </source>
</reference>
<evidence type="ECO:0000256" key="5">
    <source>
        <dbReference type="ARBA" id="ARBA00022801"/>
    </source>
</evidence>
<dbReference type="GO" id="GO:0003723">
    <property type="term" value="F:RNA binding"/>
    <property type="evidence" value="ECO:0007669"/>
    <property type="project" value="UniProtKB-UniRule"/>
</dbReference>
<evidence type="ECO:0000256" key="4">
    <source>
        <dbReference type="ARBA" id="ARBA00022759"/>
    </source>
</evidence>
<evidence type="ECO:0000256" key="1">
    <source>
        <dbReference type="ARBA" id="ARBA00001946"/>
    </source>
</evidence>
<dbReference type="Gene3D" id="1.10.30.50">
    <property type="match status" value="1"/>
</dbReference>
<feature type="domain" description="HNH Cas9-type" evidence="13">
    <location>
        <begin position="697"/>
        <end position="894"/>
    </location>
</feature>
<evidence type="ECO:0000313" key="14">
    <source>
        <dbReference type="EMBL" id="WMN06061.1"/>
    </source>
</evidence>
<keyword evidence="5 12" id="KW-0378">Hydrolase</keyword>
<dbReference type="InterPro" id="IPR033114">
    <property type="entry name" value="HNH_CAS9"/>
</dbReference>